<dbReference type="CDD" id="cd03801">
    <property type="entry name" value="GT4_PimA-like"/>
    <property type="match status" value="1"/>
</dbReference>
<dbReference type="AlphaFoldDB" id="A0A2A9F0Y7"/>
<gene>
    <name evidence="3" type="ORF">ATJ88_2931</name>
</gene>
<name>A0A2A9F0Y7_9MICO</name>
<evidence type="ECO:0000259" key="2">
    <source>
        <dbReference type="Pfam" id="PF00534"/>
    </source>
</evidence>
<keyword evidence="1 3" id="KW-0808">Transferase</keyword>
<dbReference type="Pfam" id="PF00534">
    <property type="entry name" value="Glycos_transf_1"/>
    <property type="match status" value="1"/>
</dbReference>
<dbReference type="PANTHER" id="PTHR12526:SF636">
    <property type="entry name" value="BLL3647 PROTEIN"/>
    <property type="match status" value="1"/>
</dbReference>
<dbReference type="SUPFAM" id="SSF53756">
    <property type="entry name" value="UDP-Glycosyltransferase/glycogen phosphorylase"/>
    <property type="match status" value="1"/>
</dbReference>
<protein>
    <submittedName>
        <fullName evidence="3">Glycosyl transferase family 1</fullName>
    </submittedName>
</protein>
<evidence type="ECO:0000256" key="1">
    <source>
        <dbReference type="ARBA" id="ARBA00022679"/>
    </source>
</evidence>
<dbReference type="PANTHER" id="PTHR12526">
    <property type="entry name" value="GLYCOSYLTRANSFERASE"/>
    <property type="match status" value="1"/>
</dbReference>
<feature type="domain" description="Glycosyl transferase family 1" evidence="2">
    <location>
        <begin position="201"/>
        <end position="357"/>
    </location>
</feature>
<evidence type="ECO:0000313" key="3">
    <source>
        <dbReference type="EMBL" id="PFG44212.1"/>
    </source>
</evidence>
<comment type="caution">
    <text evidence="3">The sequence shown here is derived from an EMBL/GenBank/DDBJ whole genome shotgun (WGS) entry which is preliminary data.</text>
</comment>
<evidence type="ECO:0000313" key="4">
    <source>
        <dbReference type="Proteomes" id="UP000224130"/>
    </source>
</evidence>
<dbReference type="Proteomes" id="UP000224130">
    <property type="component" value="Unassembled WGS sequence"/>
</dbReference>
<dbReference type="GO" id="GO:0016757">
    <property type="term" value="F:glycosyltransferase activity"/>
    <property type="evidence" value="ECO:0007669"/>
    <property type="project" value="InterPro"/>
</dbReference>
<dbReference type="Gene3D" id="3.40.50.2000">
    <property type="entry name" value="Glycogen Phosphorylase B"/>
    <property type="match status" value="2"/>
</dbReference>
<dbReference type="EMBL" id="PDJJ01000001">
    <property type="protein sequence ID" value="PFG44212.1"/>
    <property type="molecule type" value="Genomic_DNA"/>
</dbReference>
<dbReference type="OrthoDB" id="9810929at2"/>
<sequence length="397" mass="42114">MAVPVGSHVHVITPGDHFSPSTGSAVPTVVHGLAGATPEGAPRTRVAVAEGTYPDHYPTAEVVPYPPAAAHRSDRYRDLAASRLGLARGGARRTLAPAVADQERWPPSVVVGHNMPQLVGLVDTDRHVPVLYAHNELLRSYGAREAGRTLDPAGGIVCVSAYVAERTAERLPPRLRDRVVVVHNAVDTTLFAPDDTPAGHDGLHVVFVGRMLPDKGPDLLVEALVRLARPDVRATFVGTTNFAPGAPLSTYEESLRAAASPLGDRVRWLPFRPRADVAAILRTADVVVVPSRWAEPFALTVLEGMASGAAVVAARVGGIPEATGDAGVLVAPGSPDDLAQAIEHLADDPVHRRRVQARGLAHARAHDWRAARRRFDEVLAELRITGGSPVPSSEVAR</sequence>
<reference evidence="3 4" key="1">
    <citation type="submission" date="2017-10" db="EMBL/GenBank/DDBJ databases">
        <title>Sequencing the genomes of 1000 actinobacteria strains.</title>
        <authorList>
            <person name="Klenk H.-P."/>
        </authorList>
    </citation>
    <scope>NUCLEOTIDE SEQUENCE [LARGE SCALE GENOMIC DNA]</scope>
    <source>
        <strain evidence="3 4">DSM 21863</strain>
    </source>
</reference>
<dbReference type="InterPro" id="IPR001296">
    <property type="entry name" value="Glyco_trans_1"/>
</dbReference>
<dbReference type="RefSeq" id="WP_098464449.1">
    <property type="nucleotide sequence ID" value="NZ_PDJJ01000001.1"/>
</dbReference>
<proteinExistence type="predicted"/>
<keyword evidence="4" id="KW-1185">Reference proteome</keyword>
<accession>A0A2A9F0Y7</accession>
<organism evidence="3 4">
    <name type="scientific">Isoptericola jiangsuensis</name>
    <dbReference type="NCBI Taxonomy" id="548579"/>
    <lineage>
        <taxon>Bacteria</taxon>
        <taxon>Bacillati</taxon>
        <taxon>Actinomycetota</taxon>
        <taxon>Actinomycetes</taxon>
        <taxon>Micrococcales</taxon>
        <taxon>Promicromonosporaceae</taxon>
        <taxon>Isoptericola</taxon>
    </lineage>
</organism>